<evidence type="ECO:0000256" key="1">
    <source>
        <dbReference type="SAM" id="MobiDB-lite"/>
    </source>
</evidence>
<sequence>MSRRSIIRFRVLGSHQREICCHAVPAEILRVPARDTLNVLQLNQTLSIHISDDVNDLSPITPAMFLQEIETSDLTDIDHEEINKKIKPSENSLGKDFELRSTKRANTRNQDP</sequence>
<feature type="region of interest" description="Disordered" evidence="1">
    <location>
        <begin position="81"/>
        <end position="112"/>
    </location>
</feature>
<dbReference type="Proteomes" id="UP000886998">
    <property type="component" value="Unassembled WGS sequence"/>
</dbReference>
<name>A0A8X6YY86_9ARAC</name>
<proteinExistence type="predicted"/>
<gene>
    <name evidence="2" type="ORF">TNIN_155341</name>
</gene>
<keyword evidence="3" id="KW-1185">Reference proteome</keyword>
<accession>A0A8X6YY86</accession>
<reference evidence="2" key="1">
    <citation type="submission" date="2020-08" db="EMBL/GenBank/DDBJ databases">
        <title>Multicomponent nature underlies the extraordinary mechanical properties of spider dragline silk.</title>
        <authorList>
            <person name="Kono N."/>
            <person name="Nakamura H."/>
            <person name="Mori M."/>
            <person name="Yoshida Y."/>
            <person name="Ohtoshi R."/>
            <person name="Malay A.D."/>
            <person name="Moran D.A.P."/>
            <person name="Tomita M."/>
            <person name="Numata K."/>
            <person name="Arakawa K."/>
        </authorList>
    </citation>
    <scope>NUCLEOTIDE SEQUENCE</scope>
</reference>
<protein>
    <submittedName>
        <fullName evidence="2">Uncharacterized protein</fullName>
    </submittedName>
</protein>
<dbReference type="EMBL" id="BMAV01022881">
    <property type="protein sequence ID" value="GFY78239.1"/>
    <property type="molecule type" value="Genomic_DNA"/>
</dbReference>
<dbReference type="AlphaFoldDB" id="A0A8X6YY86"/>
<comment type="caution">
    <text evidence="2">The sequence shown here is derived from an EMBL/GenBank/DDBJ whole genome shotgun (WGS) entry which is preliminary data.</text>
</comment>
<feature type="compositionally biased region" description="Basic and acidic residues" evidence="1">
    <location>
        <begin position="81"/>
        <end position="101"/>
    </location>
</feature>
<dbReference type="OrthoDB" id="6020750at2759"/>
<evidence type="ECO:0000313" key="2">
    <source>
        <dbReference type="EMBL" id="GFY78239.1"/>
    </source>
</evidence>
<evidence type="ECO:0000313" key="3">
    <source>
        <dbReference type="Proteomes" id="UP000886998"/>
    </source>
</evidence>
<organism evidence="2 3">
    <name type="scientific">Trichonephila inaurata madagascariensis</name>
    <dbReference type="NCBI Taxonomy" id="2747483"/>
    <lineage>
        <taxon>Eukaryota</taxon>
        <taxon>Metazoa</taxon>
        <taxon>Ecdysozoa</taxon>
        <taxon>Arthropoda</taxon>
        <taxon>Chelicerata</taxon>
        <taxon>Arachnida</taxon>
        <taxon>Araneae</taxon>
        <taxon>Araneomorphae</taxon>
        <taxon>Entelegynae</taxon>
        <taxon>Araneoidea</taxon>
        <taxon>Nephilidae</taxon>
        <taxon>Trichonephila</taxon>
        <taxon>Trichonephila inaurata</taxon>
    </lineage>
</organism>